<keyword evidence="3" id="KW-1185">Reference proteome</keyword>
<feature type="coiled-coil region" evidence="1">
    <location>
        <begin position="77"/>
        <end position="104"/>
    </location>
</feature>
<keyword evidence="1" id="KW-0175">Coiled coil</keyword>
<name>A0A017SYK0_9BACT</name>
<evidence type="ECO:0000256" key="1">
    <source>
        <dbReference type="SAM" id="Coils"/>
    </source>
</evidence>
<organism evidence="2 3">
    <name type="scientific">Chondromyces apiculatus DSM 436</name>
    <dbReference type="NCBI Taxonomy" id="1192034"/>
    <lineage>
        <taxon>Bacteria</taxon>
        <taxon>Pseudomonadati</taxon>
        <taxon>Myxococcota</taxon>
        <taxon>Polyangia</taxon>
        <taxon>Polyangiales</taxon>
        <taxon>Polyangiaceae</taxon>
        <taxon>Chondromyces</taxon>
    </lineage>
</organism>
<evidence type="ECO:0000313" key="2">
    <source>
        <dbReference type="EMBL" id="EYF01857.1"/>
    </source>
</evidence>
<dbReference type="EMBL" id="ASRX01000070">
    <property type="protein sequence ID" value="EYF01857.1"/>
    <property type="molecule type" value="Genomic_DNA"/>
</dbReference>
<sequence>MANDMVQPFEGPYEINYEQLQGVLVSMARGAARGVRRQKKGWPKVEMELSAKLPLHAQTLHVSPTLHTDIHGLTGRIEEVRLLKEQVERLLEVLNDTEVHLEDRREALVGHVVESARRTAKRSDPGMVVAFEESIRYHGQVGRLAAKTRYANEEAAAEAAAEVEAAAEAEATG</sequence>
<evidence type="ECO:0000313" key="3">
    <source>
        <dbReference type="Proteomes" id="UP000019678"/>
    </source>
</evidence>
<dbReference type="AlphaFoldDB" id="A0A017SYK0"/>
<comment type="caution">
    <text evidence="2">The sequence shown here is derived from an EMBL/GenBank/DDBJ whole genome shotgun (WGS) entry which is preliminary data.</text>
</comment>
<gene>
    <name evidence="2" type="ORF">CAP_7738</name>
</gene>
<accession>A0A017SYK0</accession>
<dbReference type="OrthoDB" id="5516952at2"/>
<dbReference type="RefSeq" id="WP_044248616.1">
    <property type="nucleotide sequence ID" value="NZ_ASRX01000070.1"/>
</dbReference>
<protein>
    <submittedName>
        <fullName evidence="2">Uncharacterized protein</fullName>
    </submittedName>
</protein>
<dbReference type="Proteomes" id="UP000019678">
    <property type="component" value="Unassembled WGS sequence"/>
</dbReference>
<reference evidence="2 3" key="1">
    <citation type="submission" date="2013-05" db="EMBL/GenBank/DDBJ databases">
        <title>Genome assembly of Chondromyces apiculatus DSM 436.</title>
        <authorList>
            <person name="Sharma G."/>
            <person name="Khatri I."/>
            <person name="Kaur C."/>
            <person name="Mayilraj S."/>
            <person name="Subramanian S."/>
        </authorList>
    </citation>
    <scope>NUCLEOTIDE SEQUENCE [LARGE SCALE GENOMIC DNA]</scope>
    <source>
        <strain evidence="2 3">DSM 436</strain>
    </source>
</reference>
<proteinExistence type="predicted"/>